<dbReference type="EMBL" id="CAJMWZ010002600">
    <property type="protein sequence ID" value="CAE6458568.1"/>
    <property type="molecule type" value="Genomic_DNA"/>
</dbReference>
<sequence length="249" mass="28208">MSLAGSWFTASETDWLISRYLNKFTGLDCDQLVSRDGIELPAIDELIDRAINEFKTAFTYRYPVADLSSLPPELRKLQVPSMAAWHGRWLREKFRGWLAHLKSNYQTGQTLNPREFMGSGPSNVASEQDNLMHDGLSVSNSAQKYGIPSGQSASMYSPLPPEYAAPPSTLNDWGDMLSDLQHMATSSWAQCEPRELQRRRDNLAINVRHILHLLEYATGCEMYATGVMASHRDYRAFQYDCLRICMTDG</sequence>
<dbReference type="Proteomes" id="UP000663850">
    <property type="component" value="Unassembled WGS sequence"/>
</dbReference>
<evidence type="ECO:0000313" key="1">
    <source>
        <dbReference type="EMBL" id="CAE6458568.1"/>
    </source>
</evidence>
<protein>
    <submittedName>
        <fullName evidence="1">Uncharacterized protein</fullName>
    </submittedName>
</protein>
<reference evidence="1" key="1">
    <citation type="submission" date="2021-01" db="EMBL/GenBank/DDBJ databases">
        <authorList>
            <person name="Kaushik A."/>
        </authorList>
    </citation>
    <scope>NUCLEOTIDE SEQUENCE</scope>
    <source>
        <strain evidence="1">Type strain: AG8-Rh-89/</strain>
    </source>
</reference>
<accession>A0A8H3GMW1</accession>
<evidence type="ECO:0000313" key="2">
    <source>
        <dbReference type="Proteomes" id="UP000663850"/>
    </source>
</evidence>
<gene>
    <name evidence="1" type="ORF">RDB_LOCUS48786</name>
</gene>
<proteinExistence type="predicted"/>
<organism evidence="1 2">
    <name type="scientific">Rhizoctonia solani</name>
    <dbReference type="NCBI Taxonomy" id="456999"/>
    <lineage>
        <taxon>Eukaryota</taxon>
        <taxon>Fungi</taxon>
        <taxon>Dikarya</taxon>
        <taxon>Basidiomycota</taxon>
        <taxon>Agaricomycotina</taxon>
        <taxon>Agaricomycetes</taxon>
        <taxon>Cantharellales</taxon>
        <taxon>Ceratobasidiaceae</taxon>
        <taxon>Rhizoctonia</taxon>
    </lineage>
</organism>
<dbReference type="AlphaFoldDB" id="A0A8H3GMW1"/>
<name>A0A8H3GMW1_9AGAM</name>
<comment type="caution">
    <text evidence="1">The sequence shown here is derived from an EMBL/GenBank/DDBJ whole genome shotgun (WGS) entry which is preliminary data.</text>
</comment>